<sequence length="729" mass="79410">MASICSDYSGAKFECDKATVAYRGKGLLNTPWLRLKILCLFAILYAPLAVADSACGACHAKEVALWEQSHHAKAMLPATQETVAGVFDGSVTRYKDLAFRFTIGELGYQVSIGEGATAETYAIDYVFGFTPLQQYLARLPRGRYQAIPVAWDTRPQSAGGQRWYALESDLNWDHPGFTWNTSCASCHSTNLVKAYDPASDSFATRFDEVNVSCAACHGDAKAHLAWAAGAKPNTLNAGFAASLKDGGQWAWHQDQAIASRESPPVGAQLSSCAQCHTRSEQIGSWHPKAELFDHVSPVLPHQPFYYQDGQIRDEVFELGSFLQSRMHAAGVVCSNCHEPHSAKLRAEGDGVCMQCHKADTFAVPSHHRHQTGSAGCVDCHMPATVYMGVDARRDHRFVIPDPALSKSLGSPDACRSCHAEMPMAKLSERLPKVTSPSQKKTRDFATLADGGVANMALYQSIVDTLSPIREASLLAQLSPYDYAQQNVLLSKLQSPSPLVRAAGVRAFAQAPSAERWRRLSALLADNSKMVRMELAPVLAGTAPAQLSQAQSAQLAALFTEYESLMNTHLDSPQIAANFANYQLARGRLAEAAELYQQAIKLDAAFVYPYLQLAMLTRGSDAELSWLQEAQQADVKSADAAYQLGLYWVRAKDYARALAGLKQAFDLAPHRPEFAYGYAVALENRGQLDEAITVLKTVASRGHASPLTSDLLSLYLQKRSGRDAGNALIK</sequence>
<organism evidence="4 5">
    <name type="scientific">Zhongshania aliphaticivorans</name>
    <dbReference type="NCBI Taxonomy" id="1470434"/>
    <lineage>
        <taxon>Bacteria</taxon>
        <taxon>Pseudomonadati</taxon>
        <taxon>Pseudomonadota</taxon>
        <taxon>Gammaproteobacteria</taxon>
        <taxon>Cellvibrionales</taxon>
        <taxon>Spongiibacteraceae</taxon>
        <taxon>Zhongshania</taxon>
    </lineage>
</organism>
<accession>A0A127M785</accession>
<keyword evidence="2" id="KW-0802">TPR repeat</keyword>
<evidence type="ECO:0000256" key="1">
    <source>
        <dbReference type="ARBA" id="ARBA00022729"/>
    </source>
</evidence>
<dbReference type="SMART" id="SM00028">
    <property type="entry name" value="TPR"/>
    <property type="match status" value="2"/>
</dbReference>
<dbReference type="Gene3D" id="1.25.40.10">
    <property type="entry name" value="Tetratricopeptide repeat domain"/>
    <property type="match status" value="1"/>
</dbReference>
<dbReference type="PROSITE" id="PS50005">
    <property type="entry name" value="TPR"/>
    <property type="match status" value="1"/>
</dbReference>
<evidence type="ECO:0000256" key="2">
    <source>
        <dbReference type="PROSITE-ProRule" id="PRU00339"/>
    </source>
</evidence>
<dbReference type="AlphaFoldDB" id="A0A127M785"/>
<feature type="domain" description="Cytochrome c-552/4" evidence="3">
    <location>
        <begin position="177"/>
        <end position="218"/>
    </location>
</feature>
<dbReference type="PANTHER" id="PTHR35038">
    <property type="entry name" value="DISSIMILATORY SULFITE REDUCTASE SIRA"/>
    <property type="match status" value="1"/>
</dbReference>
<evidence type="ECO:0000313" key="4">
    <source>
        <dbReference type="EMBL" id="AMO69092.1"/>
    </source>
</evidence>
<dbReference type="InterPro" id="IPR019734">
    <property type="entry name" value="TPR_rpt"/>
</dbReference>
<dbReference type="InterPro" id="IPR023155">
    <property type="entry name" value="Cyt_c-552/4"/>
</dbReference>
<dbReference type="Gene3D" id="1.10.1130.10">
    <property type="entry name" value="Flavocytochrome C3, Chain A"/>
    <property type="match status" value="2"/>
</dbReference>
<dbReference type="SUPFAM" id="SSF48452">
    <property type="entry name" value="TPR-like"/>
    <property type="match status" value="1"/>
</dbReference>
<dbReference type="GO" id="GO:0016491">
    <property type="term" value="F:oxidoreductase activity"/>
    <property type="evidence" value="ECO:0007669"/>
    <property type="project" value="TreeGrafter"/>
</dbReference>
<dbReference type="SUPFAM" id="SSF48695">
    <property type="entry name" value="Multiheme cytochromes"/>
    <property type="match status" value="1"/>
</dbReference>
<evidence type="ECO:0000313" key="5">
    <source>
        <dbReference type="Proteomes" id="UP000074119"/>
    </source>
</evidence>
<dbReference type="PANTHER" id="PTHR35038:SF8">
    <property type="entry name" value="C-TYPE POLYHEME CYTOCHROME OMCC"/>
    <property type="match status" value="1"/>
</dbReference>
<reference evidence="4 5" key="1">
    <citation type="submission" date="2015-12" db="EMBL/GenBank/DDBJ databases">
        <authorList>
            <person name="Shamseldin A."/>
            <person name="Moawad H."/>
            <person name="Abd El-Rahim W.M."/>
            <person name="Sadowsky M.J."/>
        </authorList>
    </citation>
    <scope>NUCLEOTIDE SEQUENCE [LARGE SCALE GENOMIC DNA]</scope>
    <source>
        <strain evidence="4 5">SM2</strain>
    </source>
</reference>
<gene>
    <name evidence="4" type="ORF">AZF00_12605</name>
</gene>
<dbReference type="KEGG" id="zal:AZF00_12605"/>
<dbReference type="InterPro" id="IPR036280">
    <property type="entry name" value="Multihaem_cyt_sf"/>
</dbReference>
<dbReference type="Proteomes" id="UP000074119">
    <property type="component" value="Chromosome"/>
</dbReference>
<dbReference type="InterPro" id="IPR051829">
    <property type="entry name" value="Multiheme_Cytochr_ET"/>
</dbReference>
<keyword evidence="1" id="KW-0732">Signal</keyword>
<proteinExistence type="predicted"/>
<dbReference type="InterPro" id="IPR011990">
    <property type="entry name" value="TPR-like_helical_dom_sf"/>
</dbReference>
<dbReference type="STRING" id="1470434.AZF00_12605"/>
<name>A0A127M785_9GAMM</name>
<feature type="repeat" description="TPR" evidence="2">
    <location>
        <begin position="637"/>
        <end position="670"/>
    </location>
</feature>
<dbReference type="Pfam" id="PF14559">
    <property type="entry name" value="TPR_19"/>
    <property type="match status" value="1"/>
</dbReference>
<dbReference type="Pfam" id="PF13435">
    <property type="entry name" value="Cytochrome_C554"/>
    <property type="match status" value="2"/>
</dbReference>
<dbReference type="EMBL" id="CP014544">
    <property type="protein sequence ID" value="AMO69092.1"/>
    <property type="molecule type" value="Genomic_DNA"/>
</dbReference>
<feature type="domain" description="Cytochrome c-552/4" evidence="3">
    <location>
        <begin position="54"/>
        <end position="77"/>
    </location>
</feature>
<evidence type="ECO:0000259" key="3">
    <source>
        <dbReference type="Pfam" id="PF13435"/>
    </source>
</evidence>
<protein>
    <recommendedName>
        <fullName evidence="3">Cytochrome c-552/4 domain-containing protein</fullName>
    </recommendedName>
</protein>